<name>A0A8D8RHV7_9HEMI</name>
<sequence>MFKECSISTISMGLLRIWSFSKFSGRLYSFLISFTFSINPNCVLSRLGGFIWIHLLLVGSLLIFSYCINDCSSITFIMGLLLVSAYIDLMGVDFTAPVTNLKASFWTRSYFS</sequence>
<dbReference type="EMBL" id="HBUF01154521">
    <property type="protein sequence ID" value="CAG6648882.1"/>
    <property type="molecule type" value="Transcribed_RNA"/>
</dbReference>
<organism evidence="2">
    <name type="scientific">Cacopsylla melanoneura</name>
    <dbReference type="NCBI Taxonomy" id="428564"/>
    <lineage>
        <taxon>Eukaryota</taxon>
        <taxon>Metazoa</taxon>
        <taxon>Ecdysozoa</taxon>
        <taxon>Arthropoda</taxon>
        <taxon>Hexapoda</taxon>
        <taxon>Insecta</taxon>
        <taxon>Pterygota</taxon>
        <taxon>Neoptera</taxon>
        <taxon>Paraneoptera</taxon>
        <taxon>Hemiptera</taxon>
        <taxon>Sternorrhyncha</taxon>
        <taxon>Psylloidea</taxon>
        <taxon>Psyllidae</taxon>
        <taxon>Psyllinae</taxon>
        <taxon>Cacopsylla</taxon>
    </lineage>
</organism>
<keyword evidence="1" id="KW-0472">Membrane</keyword>
<keyword evidence="1" id="KW-1133">Transmembrane helix</keyword>
<evidence type="ECO:0000256" key="1">
    <source>
        <dbReference type="SAM" id="Phobius"/>
    </source>
</evidence>
<keyword evidence="1" id="KW-0812">Transmembrane</keyword>
<feature type="transmembrane region" description="Helical" evidence="1">
    <location>
        <begin position="20"/>
        <end position="38"/>
    </location>
</feature>
<feature type="transmembrane region" description="Helical" evidence="1">
    <location>
        <begin position="75"/>
        <end position="96"/>
    </location>
</feature>
<feature type="transmembrane region" description="Helical" evidence="1">
    <location>
        <begin position="50"/>
        <end position="68"/>
    </location>
</feature>
<accession>A0A8D8RHV7</accession>
<reference evidence="2" key="1">
    <citation type="submission" date="2021-05" db="EMBL/GenBank/DDBJ databases">
        <authorList>
            <person name="Alioto T."/>
            <person name="Alioto T."/>
            <person name="Gomez Garrido J."/>
        </authorList>
    </citation>
    <scope>NUCLEOTIDE SEQUENCE</scope>
</reference>
<dbReference type="AlphaFoldDB" id="A0A8D8RHV7"/>
<protein>
    <submittedName>
        <fullName evidence="2">Uncharacterized protein</fullName>
    </submittedName>
</protein>
<proteinExistence type="predicted"/>
<evidence type="ECO:0000313" key="2">
    <source>
        <dbReference type="EMBL" id="CAG6648882.1"/>
    </source>
</evidence>